<protein>
    <submittedName>
        <fullName evidence="5">EF-P lysine aminoacylase GenX</fullName>
    </submittedName>
</protein>
<keyword evidence="1" id="KW-0436">Ligase</keyword>
<dbReference type="Gene3D" id="3.30.930.10">
    <property type="entry name" value="Bira Bifunctional Protein, Domain 2"/>
    <property type="match status" value="1"/>
</dbReference>
<dbReference type="Pfam" id="PF00152">
    <property type="entry name" value="tRNA-synt_2"/>
    <property type="match status" value="1"/>
</dbReference>
<dbReference type="PANTHER" id="PTHR42918">
    <property type="entry name" value="LYSYL-TRNA SYNTHETASE"/>
    <property type="match status" value="1"/>
</dbReference>
<dbReference type="NCBIfam" id="TIGR00462">
    <property type="entry name" value="genX"/>
    <property type="match status" value="1"/>
</dbReference>
<organism evidence="5 6">
    <name type="scientific">Methylobacterium durans</name>
    <dbReference type="NCBI Taxonomy" id="2202825"/>
    <lineage>
        <taxon>Bacteria</taxon>
        <taxon>Pseudomonadati</taxon>
        <taxon>Pseudomonadota</taxon>
        <taxon>Alphaproteobacteria</taxon>
        <taxon>Hyphomicrobiales</taxon>
        <taxon>Methylobacteriaceae</taxon>
        <taxon>Methylobacterium</taxon>
    </lineage>
</organism>
<keyword evidence="2" id="KW-0547">Nucleotide-binding</keyword>
<accession>A0A2U8W9C6</accession>
<dbReference type="EMBL" id="CP029550">
    <property type="protein sequence ID" value="AWN42231.1"/>
    <property type="molecule type" value="Genomic_DNA"/>
</dbReference>
<dbReference type="KEGG" id="mets:DK389_19155"/>
<feature type="domain" description="Aminoacyl-transfer RNA synthetases class-II family profile" evidence="4">
    <location>
        <begin position="22"/>
        <end position="344"/>
    </location>
</feature>
<dbReference type="GO" id="GO:0004824">
    <property type="term" value="F:lysine-tRNA ligase activity"/>
    <property type="evidence" value="ECO:0007669"/>
    <property type="project" value="InterPro"/>
</dbReference>
<evidence type="ECO:0000256" key="3">
    <source>
        <dbReference type="ARBA" id="ARBA00022840"/>
    </source>
</evidence>
<keyword evidence="3" id="KW-0067">ATP-binding</keyword>
<dbReference type="AlphaFoldDB" id="A0A2U8W9C6"/>
<proteinExistence type="predicted"/>
<dbReference type="OrthoDB" id="9801152at2"/>
<reference evidence="6" key="1">
    <citation type="submission" date="2018-05" db="EMBL/GenBank/DDBJ databases">
        <title>Complete Genome Sequence of Methylobacterium sp. 17SD2-17.</title>
        <authorList>
            <person name="Srinivasan S."/>
        </authorList>
    </citation>
    <scope>NUCLEOTIDE SEQUENCE [LARGE SCALE GENOMIC DNA]</scope>
    <source>
        <strain evidence="6">17SD2-17</strain>
    </source>
</reference>
<dbReference type="NCBIfam" id="NF006828">
    <property type="entry name" value="PRK09350.1"/>
    <property type="match status" value="1"/>
</dbReference>
<dbReference type="PROSITE" id="PS50862">
    <property type="entry name" value="AA_TRNA_LIGASE_II"/>
    <property type="match status" value="1"/>
</dbReference>
<dbReference type="InterPro" id="IPR018149">
    <property type="entry name" value="Lys-tRNA-synth_II_C"/>
</dbReference>
<dbReference type="InterPro" id="IPR006195">
    <property type="entry name" value="aa-tRNA-synth_II"/>
</dbReference>
<evidence type="ECO:0000313" key="6">
    <source>
        <dbReference type="Proteomes" id="UP000245926"/>
    </source>
</evidence>
<dbReference type="GO" id="GO:0000049">
    <property type="term" value="F:tRNA binding"/>
    <property type="evidence" value="ECO:0007669"/>
    <property type="project" value="TreeGrafter"/>
</dbReference>
<dbReference type="Proteomes" id="UP000245926">
    <property type="component" value="Chromosome"/>
</dbReference>
<dbReference type="InterPro" id="IPR004364">
    <property type="entry name" value="Aa-tRNA-synt_II"/>
</dbReference>
<name>A0A2U8W9C6_9HYPH</name>
<dbReference type="GO" id="GO:0006430">
    <property type="term" value="P:lysyl-tRNA aminoacylation"/>
    <property type="evidence" value="ECO:0007669"/>
    <property type="project" value="InterPro"/>
</dbReference>
<evidence type="ECO:0000256" key="1">
    <source>
        <dbReference type="ARBA" id="ARBA00022598"/>
    </source>
</evidence>
<gene>
    <name evidence="5" type="ORF">DK389_19155</name>
</gene>
<dbReference type="RefSeq" id="WP_109891907.1">
    <property type="nucleotide sequence ID" value="NZ_CP029550.1"/>
</dbReference>
<sequence>MTTPTPWWSPQVHADRRPLLILRNRIAARMRAHFAALDFVEVEAAALQVSPGNEAHLSAFATEVIGPDGMRRPLYLHTSPEFACKKLLAAGEPRLFSLARVFRNRERGALHHPEFTMLEWYRASESYTVLMADCAELLALAAEAAGARRLAFRGRETDPQADFERLTLAEAFARHAGIDLLATIGFDGSPDRERLAASVAAAGLRVAEDDTWADLFSRVLVARIEPNLGLGRPTILCEYPVSEAALAKPCSRDPRVAERFELYACGVELANAFGELTDPDEQRRRFEVEMAEKARIYGETYPIDEDFLAALAAMPEASGIALGFDRLVMLATGAPRIDDVIWTPVAEAGP</sequence>
<dbReference type="GO" id="GO:0005524">
    <property type="term" value="F:ATP binding"/>
    <property type="evidence" value="ECO:0007669"/>
    <property type="project" value="UniProtKB-KW"/>
</dbReference>
<evidence type="ECO:0000313" key="5">
    <source>
        <dbReference type="EMBL" id="AWN42231.1"/>
    </source>
</evidence>
<dbReference type="SUPFAM" id="SSF55681">
    <property type="entry name" value="Class II aaRS and biotin synthetases"/>
    <property type="match status" value="1"/>
</dbReference>
<dbReference type="PANTHER" id="PTHR42918:SF6">
    <property type="entry name" value="ELONGATION FACTOR P--(R)-BETA-LYSINE LIGASE"/>
    <property type="match status" value="1"/>
</dbReference>
<dbReference type="GO" id="GO:0005829">
    <property type="term" value="C:cytosol"/>
    <property type="evidence" value="ECO:0007669"/>
    <property type="project" value="TreeGrafter"/>
</dbReference>
<dbReference type="InterPro" id="IPR045864">
    <property type="entry name" value="aa-tRNA-synth_II/BPL/LPL"/>
</dbReference>
<dbReference type="PRINTS" id="PR00982">
    <property type="entry name" value="TRNASYNTHLYS"/>
</dbReference>
<evidence type="ECO:0000256" key="2">
    <source>
        <dbReference type="ARBA" id="ARBA00022741"/>
    </source>
</evidence>
<keyword evidence="6" id="KW-1185">Reference proteome</keyword>
<evidence type="ECO:0000259" key="4">
    <source>
        <dbReference type="PROSITE" id="PS50862"/>
    </source>
</evidence>
<dbReference type="InterPro" id="IPR004525">
    <property type="entry name" value="EpmA"/>
</dbReference>